<proteinExistence type="predicted"/>
<gene>
    <name evidence="2" type="ORF">SAMN06297129_2865</name>
</gene>
<dbReference type="EMBL" id="OBEA01000005">
    <property type="protein sequence ID" value="SNY54610.1"/>
    <property type="molecule type" value="Genomic_DNA"/>
</dbReference>
<keyword evidence="1" id="KW-0472">Membrane</keyword>
<dbReference type="PANTHER" id="PTHR19959">
    <property type="entry name" value="KINESIN LIGHT CHAIN"/>
    <property type="match status" value="1"/>
</dbReference>
<keyword evidence="1" id="KW-0812">Transmembrane</keyword>
<dbReference type="RefSeq" id="WP_198431780.1">
    <property type="nucleotide sequence ID" value="NZ_OBEA01000005.1"/>
</dbReference>
<name>A0A285J2R0_9RHOB</name>
<reference evidence="2 3" key="1">
    <citation type="submission" date="2017-09" db="EMBL/GenBank/DDBJ databases">
        <authorList>
            <person name="Ehlers B."/>
            <person name="Leendertz F.H."/>
        </authorList>
    </citation>
    <scope>NUCLEOTIDE SEQUENCE [LARGE SCALE GENOMIC DNA]</scope>
    <source>
        <strain evidence="2 3">CGMCC 1.12662</strain>
    </source>
</reference>
<dbReference type="AlphaFoldDB" id="A0A285J2R0"/>
<evidence type="ECO:0000313" key="3">
    <source>
        <dbReference type="Proteomes" id="UP000231655"/>
    </source>
</evidence>
<dbReference type="PANTHER" id="PTHR19959:SF119">
    <property type="entry name" value="FUNGAL LIPASE-LIKE DOMAIN-CONTAINING PROTEIN"/>
    <property type="match status" value="1"/>
</dbReference>
<dbReference type="Proteomes" id="UP000231655">
    <property type="component" value="Unassembled WGS sequence"/>
</dbReference>
<evidence type="ECO:0000256" key="1">
    <source>
        <dbReference type="SAM" id="Phobius"/>
    </source>
</evidence>
<dbReference type="InterPro" id="IPR019734">
    <property type="entry name" value="TPR_rpt"/>
</dbReference>
<dbReference type="SUPFAM" id="SSF48452">
    <property type="entry name" value="TPR-like"/>
    <property type="match status" value="1"/>
</dbReference>
<sequence length="653" mass="70701">MPYTEKVLHGANLLVCAAGLSTATGLVAGTGAVITAGLSARELSRRLPAAAKPLRDEIASRLTDALADQHLPEAHRALIPQMIDKGLPSAKDIMEANREPRAVIAAMLAKLNQPGADPALQPGLLQSDFTRVMLPIMRLLLQDPEQAKLMEAAFQDAVLQHFQALNDRIEKLVAQTADKAAELALSHELVLGLARRYAGGAEDFISACRGLERALEVASQRSPGANLDAEIAQIMAEVDRLNDEDKLEEGMAVLRRAREARREKLAEEKAALVALLDKGIAQAVLARSVEDAVNCELEKLEIEVPESSARFEALRSVRRTWYERGRDLGLNFDLEVSIALAEACLQLADTPAKQATAQNDFGNALSDLGARESGTARMEEAVAAYRAALEIRTRETVPLDWANAQNNLGTALRGLGARQSGTARLEEAVAACRAALEVLPRETVPLDWAGTQNNLGTALRDLGARESGTTRLEEAVAAYRAALEVLPRETVPLDWAATQNNLGAALWTLGARESGTARLEEAVVAYRAALEVRTRETVPLDWAATQNNLGVALRNLGARESGTARLEEAIAAYRAALEARTRETVPFLWAQTQENMALAELTLSEKTEGETSAAHLRTALSHVDAALEVYTPEDTPFYHDKATELRTYILSRL</sequence>
<evidence type="ECO:0000313" key="2">
    <source>
        <dbReference type="EMBL" id="SNY54610.1"/>
    </source>
</evidence>
<organism evidence="2 3">
    <name type="scientific">Pseudooceanicola antarcticus</name>
    <dbReference type="NCBI Taxonomy" id="1247613"/>
    <lineage>
        <taxon>Bacteria</taxon>
        <taxon>Pseudomonadati</taxon>
        <taxon>Pseudomonadota</taxon>
        <taxon>Alphaproteobacteria</taxon>
        <taxon>Rhodobacterales</taxon>
        <taxon>Paracoccaceae</taxon>
        <taxon>Pseudooceanicola</taxon>
    </lineage>
</organism>
<dbReference type="Gene3D" id="1.25.40.10">
    <property type="entry name" value="Tetratricopeptide repeat domain"/>
    <property type="match status" value="2"/>
</dbReference>
<accession>A0A285J2R0</accession>
<dbReference type="Pfam" id="PF13374">
    <property type="entry name" value="TPR_10"/>
    <property type="match status" value="2"/>
</dbReference>
<feature type="transmembrane region" description="Helical" evidence="1">
    <location>
        <begin position="12"/>
        <end position="38"/>
    </location>
</feature>
<dbReference type="SMART" id="SM00028">
    <property type="entry name" value="TPR"/>
    <property type="match status" value="5"/>
</dbReference>
<protein>
    <submittedName>
        <fullName evidence="2">Tetratricopeptide repeat-containing protein</fullName>
    </submittedName>
</protein>
<keyword evidence="1" id="KW-1133">Transmembrane helix</keyword>
<dbReference type="InterPro" id="IPR011990">
    <property type="entry name" value="TPR-like_helical_dom_sf"/>
</dbReference>